<name>A0AAE9YRH3_9GAMM</name>
<dbReference type="EMBL" id="CP059735">
    <property type="protein sequence ID" value="WDD98958.1"/>
    <property type="molecule type" value="Genomic_DNA"/>
</dbReference>
<reference evidence="2 3" key="1">
    <citation type="journal article" date="2015" name="Genome Announc.">
        <title>Draft Genome Sequences of Marine Isolates of Thalassomonas viridans and Thalassomonas actiniarum.</title>
        <authorList>
            <person name="Olonade I."/>
            <person name="van Zyl L.J."/>
            <person name="Trindade M."/>
        </authorList>
    </citation>
    <scope>NUCLEOTIDE SEQUENCE [LARGE SCALE GENOMIC DNA]</scope>
    <source>
        <strain evidence="2 3">A5K-106</strain>
    </source>
</reference>
<dbReference type="Proteomes" id="UP000032568">
    <property type="component" value="Chromosome"/>
</dbReference>
<sequence>MKFICNQCQRTIFNRRLEHCEFCGAQIPEQLRLTTQEQEELEDEYLESRRHKGSISREPATRGGDFSSDWCWDE</sequence>
<dbReference type="RefSeq" id="WP_152646708.1">
    <property type="nucleotide sequence ID" value="NZ_CP059735.1"/>
</dbReference>
<keyword evidence="3" id="KW-1185">Reference proteome</keyword>
<proteinExistence type="predicted"/>
<accession>A0AAE9YRH3</accession>
<evidence type="ECO:0000256" key="1">
    <source>
        <dbReference type="SAM" id="MobiDB-lite"/>
    </source>
</evidence>
<dbReference type="AlphaFoldDB" id="A0AAE9YRH3"/>
<feature type="region of interest" description="Disordered" evidence="1">
    <location>
        <begin position="38"/>
        <end position="74"/>
    </location>
</feature>
<dbReference type="KEGG" id="tact:SG35_027665"/>
<gene>
    <name evidence="2" type="ORF">SG35_027665</name>
</gene>
<organism evidence="2 3">
    <name type="scientific">Thalassomonas actiniarum</name>
    <dbReference type="NCBI Taxonomy" id="485447"/>
    <lineage>
        <taxon>Bacteria</taxon>
        <taxon>Pseudomonadati</taxon>
        <taxon>Pseudomonadota</taxon>
        <taxon>Gammaproteobacteria</taxon>
        <taxon>Alteromonadales</taxon>
        <taxon>Colwelliaceae</taxon>
        <taxon>Thalassomonas</taxon>
    </lineage>
</organism>
<evidence type="ECO:0000313" key="2">
    <source>
        <dbReference type="EMBL" id="WDD98958.1"/>
    </source>
</evidence>
<protein>
    <submittedName>
        <fullName evidence="2">Uncharacterized protein</fullName>
    </submittedName>
</protein>
<evidence type="ECO:0000313" key="3">
    <source>
        <dbReference type="Proteomes" id="UP000032568"/>
    </source>
</evidence>
<reference evidence="2 3" key="2">
    <citation type="journal article" date="2022" name="Mar. Drugs">
        <title>Bioassay-Guided Fractionation Leads to the Detection of Cholic Acid Generated by the Rare Thalassomonas sp.</title>
        <authorList>
            <person name="Pheiffer F."/>
            <person name="Schneider Y.K."/>
            <person name="Hansen E.H."/>
            <person name="Andersen J.H."/>
            <person name="Isaksson J."/>
            <person name="Busche T."/>
            <person name="R C."/>
            <person name="Kalinowski J."/>
            <person name="Zyl L.V."/>
            <person name="Trindade M."/>
        </authorList>
    </citation>
    <scope>NUCLEOTIDE SEQUENCE [LARGE SCALE GENOMIC DNA]</scope>
    <source>
        <strain evidence="2 3">A5K-106</strain>
    </source>
</reference>